<gene>
    <name evidence="2" type="ORF">BD324DRAFT_372514</name>
</gene>
<dbReference type="InParanoid" id="A0A1Y1UKY0"/>
<dbReference type="GeneID" id="33554421"/>
<sequence length="155" mass="18222">MADRMERFHSHFRYEFNRVYTLADGGFHKEGMSLARFLREAQQLSHHLTMHHTIEERYVFPQLARKMPQFKAGAREGGEHLKSHKAIHDGLEKYEKFLEEALRDTSSYNASTLRGIMDGFREVLYRHLDEEVHDLSAPSMRAAGWTLAEIRQIMM</sequence>
<feature type="domain" description="Hemerythrin-like" evidence="1">
    <location>
        <begin position="3"/>
        <end position="131"/>
    </location>
</feature>
<dbReference type="RefSeq" id="XP_021872554.1">
    <property type="nucleotide sequence ID" value="XM_022012613.1"/>
</dbReference>
<dbReference type="Gene3D" id="1.20.120.520">
    <property type="entry name" value="nmb1532 protein domain like"/>
    <property type="match status" value="1"/>
</dbReference>
<reference evidence="2 3" key="1">
    <citation type="submission" date="2017-03" db="EMBL/GenBank/DDBJ databases">
        <title>Widespread Adenine N6-methylation of Active Genes in Fungi.</title>
        <authorList>
            <consortium name="DOE Joint Genome Institute"/>
            <person name="Mondo S.J."/>
            <person name="Dannebaum R.O."/>
            <person name="Kuo R.C."/>
            <person name="Louie K.B."/>
            <person name="Bewick A.J."/>
            <person name="Labutti K."/>
            <person name="Haridas S."/>
            <person name="Kuo A."/>
            <person name="Salamov A."/>
            <person name="Ahrendt S.R."/>
            <person name="Lau R."/>
            <person name="Bowen B.P."/>
            <person name="Lipzen A."/>
            <person name="Sullivan W."/>
            <person name="Andreopoulos W.B."/>
            <person name="Clum A."/>
            <person name="Lindquist E."/>
            <person name="Daum C."/>
            <person name="Northen T.R."/>
            <person name="Ramamoorthy G."/>
            <person name="Schmitz R.J."/>
            <person name="Gryganskyi A."/>
            <person name="Culley D."/>
            <person name="Magnuson J."/>
            <person name="James T.Y."/>
            <person name="O'Malley M.A."/>
            <person name="Stajich J.E."/>
            <person name="Spatafora J.W."/>
            <person name="Visel A."/>
            <person name="Grigoriev I.V."/>
        </authorList>
    </citation>
    <scope>NUCLEOTIDE SEQUENCE [LARGE SCALE GENOMIC DNA]</scope>
    <source>
        <strain evidence="2 3">NRRL Y-17943</strain>
    </source>
</reference>
<organism evidence="2 3">
    <name type="scientific">Kockovaella imperatae</name>
    <dbReference type="NCBI Taxonomy" id="4999"/>
    <lineage>
        <taxon>Eukaryota</taxon>
        <taxon>Fungi</taxon>
        <taxon>Dikarya</taxon>
        <taxon>Basidiomycota</taxon>
        <taxon>Agaricomycotina</taxon>
        <taxon>Tremellomycetes</taxon>
        <taxon>Tremellales</taxon>
        <taxon>Cuniculitremaceae</taxon>
        <taxon>Kockovaella</taxon>
    </lineage>
</organism>
<dbReference type="AlphaFoldDB" id="A0A1Y1UKY0"/>
<dbReference type="Pfam" id="PF01814">
    <property type="entry name" value="Hemerythrin"/>
    <property type="match status" value="1"/>
</dbReference>
<evidence type="ECO:0000313" key="2">
    <source>
        <dbReference type="EMBL" id="ORX38632.1"/>
    </source>
</evidence>
<dbReference type="OrthoDB" id="10044044at2759"/>
<protein>
    <recommendedName>
        <fullName evidence="1">Hemerythrin-like domain-containing protein</fullName>
    </recommendedName>
</protein>
<name>A0A1Y1UKY0_9TREE</name>
<dbReference type="PANTHER" id="PTHR38048">
    <property type="entry name" value="EXPRESSED PROTEIN"/>
    <property type="match status" value="1"/>
</dbReference>
<dbReference type="EMBL" id="NBSH01000004">
    <property type="protein sequence ID" value="ORX38632.1"/>
    <property type="molecule type" value="Genomic_DNA"/>
</dbReference>
<proteinExistence type="predicted"/>
<dbReference type="CDD" id="cd12108">
    <property type="entry name" value="Hr-like"/>
    <property type="match status" value="1"/>
</dbReference>
<keyword evidence="3" id="KW-1185">Reference proteome</keyword>
<accession>A0A1Y1UKY0</accession>
<evidence type="ECO:0000259" key="1">
    <source>
        <dbReference type="Pfam" id="PF01814"/>
    </source>
</evidence>
<dbReference type="InterPro" id="IPR012312">
    <property type="entry name" value="Hemerythrin-like"/>
</dbReference>
<dbReference type="InterPro" id="IPR053206">
    <property type="entry name" value="Dimeric_xanthone_biosynth"/>
</dbReference>
<dbReference type="PANTHER" id="PTHR38048:SF1">
    <property type="entry name" value="HEMERYTHRIN-LIKE DOMAIN-CONTAINING PROTEIN"/>
    <property type="match status" value="1"/>
</dbReference>
<dbReference type="Proteomes" id="UP000193218">
    <property type="component" value="Unassembled WGS sequence"/>
</dbReference>
<evidence type="ECO:0000313" key="3">
    <source>
        <dbReference type="Proteomes" id="UP000193218"/>
    </source>
</evidence>
<comment type="caution">
    <text evidence="2">The sequence shown here is derived from an EMBL/GenBank/DDBJ whole genome shotgun (WGS) entry which is preliminary data.</text>
</comment>
<dbReference type="STRING" id="4999.A0A1Y1UKY0"/>